<dbReference type="SUPFAM" id="SSF56059">
    <property type="entry name" value="Glutathione synthetase ATP-binding domain-like"/>
    <property type="match status" value="1"/>
</dbReference>
<dbReference type="RefSeq" id="WP_246332450.1">
    <property type="nucleotide sequence ID" value="NZ_CAXYYM010000060.1"/>
</dbReference>
<dbReference type="GO" id="GO:0016874">
    <property type="term" value="F:ligase activity"/>
    <property type="evidence" value="ECO:0007669"/>
    <property type="project" value="UniProtKB-KW"/>
</dbReference>
<reference evidence="1 2" key="1">
    <citation type="submission" date="2020-07" db="EMBL/GenBank/DDBJ databases">
        <title>Genomic Encyclopedia of Archaeal and Bacterial Type Strains, Phase II (KMG-II): from individual species to whole genera.</title>
        <authorList>
            <person name="Goeker M."/>
        </authorList>
    </citation>
    <scope>NUCLEOTIDE SEQUENCE [LARGE SCALE GENOMIC DNA]</scope>
    <source>
        <strain evidence="1 2">DSM 21226</strain>
    </source>
</reference>
<evidence type="ECO:0000313" key="1">
    <source>
        <dbReference type="EMBL" id="NYG31598.1"/>
    </source>
</evidence>
<dbReference type="EMBL" id="JACCFH010000001">
    <property type="protein sequence ID" value="NYG31598.1"/>
    <property type="molecule type" value="Genomic_DNA"/>
</dbReference>
<sequence length="418" mass="45580">MNMPCIEFQPRATTAVALPPLMGLARLMAMAFQGTDLIPLAQTLIARATDDEHDANALMDLSTILLLQGLREVGLATQDQAIDCHRVYHLPADHAPALRLLAVMTPGDLMTNAPLAFLAERSDVALTMLYVRPGEALPTWLPPHDALWIAVSESDPVRGLLEDLSQACTGWGPSVINHPDRTLRTARTEACAVLQGVPGLYIPDTIRANRSMLQQLVRCEAAPSRWLSDGDWPLIVRPVDSHAGHGLEKVSSPCALAQYLATMPDAEFFLSPFIDYASADGQFRKFRVVLVDGVPYAVHLGVSSHWMVHYLNAGMTECAAKRAEEERFMADFDTGFARRHAAALQGISERIGLDYLVIDCAEMPTGELLVFEVDPGAAVHSMDPPDLFPYKRPAMEKVRAAFRALLGRAVAARSASPA</sequence>
<dbReference type="AlphaFoldDB" id="A0A7Y9QXI3"/>
<dbReference type="Proteomes" id="UP000518288">
    <property type="component" value="Unassembled WGS sequence"/>
</dbReference>
<keyword evidence="2" id="KW-1185">Reference proteome</keyword>
<accession>A0A7Y9QXI3</accession>
<name>A0A7Y9QXI3_9BURK</name>
<organism evidence="1 2">
    <name type="scientific">Sphaerotilus montanus</name>
    <dbReference type="NCBI Taxonomy" id="522889"/>
    <lineage>
        <taxon>Bacteria</taxon>
        <taxon>Pseudomonadati</taxon>
        <taxon>Pseudomonadota</taxon>
        <taxon>Betaproteobacteria</taxon>
        <taxon>Burkholderiales</taxon>
        <taxon>Sphaerotilaceae</taxon>
        <taxon>Sphaerotilus</taxon>
    </lineage>
</organism>
<comment type="caution">
    <text evidence="1">The sequence shown here is derived from an EMBL/GenBank/DDBJ whole genome shotgun (WGS) entry which is preliminary data.</text>
</comment>
<evidence type="ECO:0000313" key="2">
    <source>
        <dbReference type="Proteomes" id="UP000518288"/>
    </source>
</evidence>
<protein>
    <submittedName>
        <fullName evidence="1">Glutathione synthase/RimK-type ligase-like ATP-grasp enzyme</fullName>
    </submittedName>
</protein>
<keyword evidence="1" id="KW-0436">Ligase</keyword>
<proteinExistence type="predicted"/>
<gene>
    <name evidence="1" type="ORF">BDD16_000584</name>
</gene>